<accession>A0ACB6QF41</accession>
<name>A0ACB6QF41_9PLEO</name>
<evidence type="ECO:0000313" key="2">
    <source>
        <dbReference type="Proteomes" id="UP000799755"/>
    </source>
</evidence>
<sequence length="648" mass="70529">MAFLMDVASQKLFYIFFFIFVLFWQSKIVRADPSFELNPINNLCARWFAQSVIKNEVLFIDGGIQKYNGTDQPTPVWGINNYIITIPLNFTWDWKKNIIINGMPKNESNPSTGTIPPSLIRGHMFHGPDNTSDVYVFGGTTYMGNQSFQGYSRPDSSTYPLWTYLYNASNYPWMQYDISQPWMVNHGAATEAIDQGLGFYLNGQIDWGTSTKTLGIGNTNLYTPVDGMLIIDLVTQTSANITTPGIRGNNARVGGGLEYIAPVGGEGILVAIGGQINRDRPVADATKGELLDLQTVDIFDIDSYLSNSSTNGTWYRQNTTGDIPEPRIDFCTVVISAPDNSSHNIYLYGGHNPIGNDTAFDDVYVLSIPSFTWTAVFTNGGTPRWGHNCHIANKRQMITVGGNVTNLKCDWERKGVAFLDMTSITWGSVFLTNATSYGVPQKVVAKVGGTLNGNATSKEPVTGWNDRGLKKVFDTPRRAPGTKASPSASSTPRLTEQKPSHTGPIAGGVVGGVAGLALIAGTLFFWRRRRTKANAPAELPNDEVTYPRGELPTESKEKAELQGVNEDEPVELPGPHPAELNAPREFVEAPQDTATNAAELPATNTVPGGKHGVPIVRTPGDDLPSPPLSESTSPPLEEASKLRPSNSS</sequence>
<comment type="caution">
    <text evidence="1">The sequence shown here is derived from an EMBL/GenBank/DDBJ whole genome shotgun (WGS) entry which is preliminary data.</text>
</comment>
<protein>
    <submittedName>
        <fullName evidence="1">Uncharacterized protein</fullName>
    </submittedName>
</protein>
<dbReference type="Proteomes" id="UP000799755">
    <property type="component" value="Unassembled WGS sequence"/>
</dbReference>
<organism evidence="1 2">
    <name type="scientific">Lindgomyces ingoldianus</name>
    <dbReference type="NCBI Taxonomy" id="673940"/>
    <lineage>
        <taxon>Eukaryota</taxon>
        <taxon>Fungi</taxon>
        <taxon>Dikarya</taxon>
        <taxon>Ascomycota</taxon>
        <taxon>Pezizomycotina</taxon>
        <taxon>Dothideomycetes</taxon>
        <taxon>Pleosporomycetidae</taxon>
        <taxon>Pleosporales</taxon>
        <taxon>Lindgomycetaceae</taxon>
        <taxon>Lindgomyces</taxon>
    </lineage>
</organism>
<reference evidence="1" key="1">
    <citation type="journal article" date="2020" name="Stud. Mycol.">
        <title>101 Dothideomycetes genomes: a test case for predicting lifestyles and emergence of pathogens.</title>
        <authorList>
            <person name="Haridas S."/>
            <person name="Albert R."/>
            <person name="Binder M."/>
            <person name="Bloem J."/>
            <person name="Labutti K."/>
            <person name="Salamov A."/>
            <person name="Andreopoulos B."/>
            <person name="Baker S."/>
            <person name="Barry K."/>
            <person name="Bills G."/>
            <person name="Bluhm B."/>
            <person name="Cannon C."/>
            <person name="Castanera R."/>
            <person name="Culley D."/>
            <person name="Daum C."/>
            <person name="Ezra D."/>
            <person name="Gonzalez J."/>
            <person name="Henrissat B."/>
            <person name="Kuo A."/>
            <person name="Liang C."/>
            <person name="Lipzen A."/>
            <person name="Lutzoni F."/>
            <person name="Magnuson J."/>
            <person name="Mondo S."/>
            <person name="Nolan M."/>
            <person name="Ohm R."/>
            <person name="Pangilinan J."/>
            <person name="Park H.-J."/>
            <person name="Ramirez L."/>
            <person name="Alfaro M."/>
            <person name="Sun H."/>
            <person name="Tritt A."/>
            <person name="Yoshinaga Y."/>
            <person name="Zwiers L.-H."/>
            <person name="Turgeon B."/>
            <person name="Goodwin S."/>
            <person name="Spatafora J."/>
            <person name="Crous P."/>
            <person name="Grigoriev I."/>
        </authorList>
    </citation>
    <scope>NUCLEOTIDE SEQUENCE</scope>
    <source>
        <strain evidence="1">ATCC 200398</strain>
    </source>
</reference>
<proteinExistence type="predicted"/>
<dbReference type="EMBL" id="MU003529">
    <property type="protein sequence ID" value="KAF2465573.1"/>
    <property type="molecule type" value="Genomic_DNA"/>
</dbReference>
<evidence type="ECO:0000313" key="1">
    <source>
        <dbReference type="EMBL" id="KAF2465573.1"/>
    </source>
</evidence>
<keyword evidence="2" id="KW-1185">Reference proteome</keyword>
<gene>
    <name evidence="1" type="ORF">BDR25DRAFT_295165</name>
</gene>